<feature type="region of interest" description="Disordered" evidence="1">
    <location>
        <begin position="316"/>
        <end position="346"/>
    </location>
</feature>
<feature type="transmembrane region" description="Helical" evidence="2">
    <location>
        <begin position="798"/>
        <end position="820"/>
    </location>
</feature>
<reference evidence="3" key="2">
    <citation type="submission" date="2021-01" db="EMBL/GenBank/DDBJ databases">
        <authorList>
            <person name="Schikora-Tamarit M.A."/>
        </authorList>
    </citation>
    <scope>NUCLEOTIDE SEQUENCE</scope>
    <source>
        <strain evidence="3">CBS2887</strain>
    </source>
</reference>
<evidence type="ECO:0000313" key="3">
    <source>
        <dbReference type="EMBL" id="KAH3682010.1"/>
    </source>
</evidence>
<reference evidence="3" key="1">
    <citation type="journal article" date="2021" name="Open Biol.">
        <title>Shared evolutionary footprints suggest mitochondrial oxidative damage underlies multiple complex I losses in fungi.</title>
        <authorList>
            <person name="Schikora-Tamarit M.A."/>
            <person name="Marcet-Houben M."/>
            <person name="Nosek J."/>
            <person name="Gabaldon T."/>
        </authorList>
    </citation>
    <scope>NUCLEOTIDE SEQUENCE</scope>
    <source>
        <strain evidence="3">CBS2887</strain>
    </source>
</reference>
<feature type="region of interest" description="Disordered" evidence="1">
    <location>
        <begin position="1"/>
        <end position="58"/>
    </location>
</feature>
<gene>
    <name evidence="3" type="ORF">WICPIJ_007024</name>
</gene>
<dbReference type="PANTHER" id="PTHR38426:SF1">
    <property type="entry name" value="MAINTENANCE OF TELOMERE CAPPING PROTEIN 4"/>
    <property type="match status" value="1"/>
</dbReference>
<name>A0A9P8TKG0_WICPI</name>
<evidence type="ECO:0000256" key="1">
    <source>
        <dbReference type="SAM" id="MobiDB-lite"/>
    </source>
</evidence>
<protein>
    <recommendedName>
        <fullName evidence="5">Maintenance of telomere capping protein 4</fullName>
    </recommendedName>
</protein>
<dbReference type="EMBL" id="JAEUBG010004062">
    <property type="protein sequence ID" value="KAH3682010.1"/>
    <property type="molecule type" value="Genomic_DNA"/>
</dbReference>
<dbReference type="PANTHER" id="PTHR38426">
    <property type="entry name" value="MAINTENANCE OF TELOMERE CAPPING PROTEIN 4"/>
    <property type="match status" value="1"/>
</dbReference>
<evidence type="ECO:0000256" key="2">
    <source>
        <dbReference type="SAM" id="Phobius"/>
    </source>
</evidence>
<feature type="compositionally biased region" description="Polar residues" evidence="1">
    <location>
        <begin position="486"/>
        <end position="505"/>
    </location>
</feature>
<feature type="region of interest" description="Disordered" evidence="1">
    <location>
        <begin position="84"/>
        <end position="120"/>
    </location>
</feature>
<organism evidence="3 4">
    <name type="scientific">Wickerhamomyces pijperi</name>
    <name type="common">Yeast</name>
    <name type="synonym">Pichia pijperi</name>
    <dbReference type="NCBI Taxonomy" id="599730"/>
    <lineage>
        <taxon>Eukaryota</taxon>
        <taxon>Fungi</taxon>
        <taxon>Dikarya</taxon>
        <taxon>Ascomycota</taxon>
        <taxon>Saccharomycotina</taxon>
        <taxon>Saccharomycetes</taxon>
        <taxon>Phaffomycetales</taxon>
        <taxon>Wickerhamomycetaceae</taxon>
        <taxon>Wickerhamomyces</taxon>
    </lineage>
</organism>
<evidence type="ECO:0000313" key="4">
    <source>
        <dbReference type="Proteomes" id="UP000774326"/>
    </source>
</evidence>
<keyword evidence="2" id="KW-1133">Transmembrane helix</keyword>
<feature type="region of interest" description="Disordered" evidence="1">
    <location>
        <begin position="474"/>
        <end position="505"/>
    </location>
</feature>
<feature type="region of interest" description="Disordered" evidence="1">
    <location>
        <begin position="640"/>
        <end position="660"/>
    </location>
</feature>
<keyword evidence="2" id="KW-0472">Membrane</keyword>
<dbReference type="Proteomes" id="UP000774326">
    <property type="component" value="Unassembled WGS sequence"/>
</dbReference>
<feature type="region of interest" description="Disordered" evidence="1">
    <location>
        <begin position="395"/>
        <end position="455"/>
    </location>
</feature>
<feature type="compositionally biased region" description="Polar residues" evidence="1">
    <location>
        <begin position="25"/>
        <end position="35"/>
    </location>
</feature>
<proteinExistence type="predicted"/>
<keyword evidence="2" id="KW-0812">Transmembrane</keyword>
<dbReference type="AlphaFoldDB" id="A0A9P8TKG0"/>
<comment type="caution">
    <text evidence="3">The sequence shown here is derived from an EMBL/GenBank/DDBJ whole genome shotgun (WGS) entry which is preliminary data.</text>
</comment>
<feature type="compositionally biased region" description="Low complexity" evidence="1">
    <location>
        <begin position="84"/>
        <end position="102"/>
    </location>
</feature>
<feature type="compositionally biased region" description="Basic residues" evidence="1">
    <location>
        <begin position="474"/>
        <end position="484"/>
    </location>
</feature>
<feature type="compositionally biased region" description="Basic residues" evidence="1">
    <location>
        <begin position="324"/>
        <end position="337"/>
    </location>
</feature>
<accession>A0A9P8TKG0</accession>
<keyword evidence="4" id="KW-1185">Reference proteome</keyword>
<dbReference type="OrthoDB" id="4064064at2759"/>
<feature type="compositionally biased region" description="Low complexity" evidence="1">
    <location>
        <begin position="1"/>
        <end position="24"/>
    </location>
</feature>
<feature type="compositionally biased region" description="Basic and acidic residues" evidence="1">
    <location>
        <begin position="446"/>
        <end position="455"/>
    </location>
</feature>
<dbReference type="InterPro" id="IPR038769">
    <property type="entry name" value="MTC4"/>
</dbReference>
<evidence type="ECO:0008006" key="5">
    <source>
        <dbReference type="Google" id="ProtNLM"/>
    </source>
</evidence>
<sequence>MSSTPRKSSSSRRISTLNSRRSTTASPSSNQLSQPTEHKRSVSTASTPSLDDKLLASSNNRTSTPVAVRRALLSNGFDFDPLSSPARLSSSSSASSLQSSRRPSQHSIQSFEEIEGEDESKIKEAAQLATVFLEMREAIMSNHNIEPKRVGLDKSGFEMNHMSTLADSSTDLPFHRPLGYNAQQPRHKISRATVQRAERIKAMMNLYYFSIFQCQKLTDQEHDLVDGVYNPLQIIRNRKVKKKYQAHKDNLSIRVLPYASTAFSQRKKDHRGNLKQFRWEVGLEELTKENIWRSQHINELVDPNGRLWYPPVITESGGVEQPLQHHHRHKHRRHHHDHDHDQRGREDQVKNIHDKLFDLTDNEDPVAGNVGDGYANADVIYSPLGNNSRVEQLREREMDEDDSHSDLYHPESSDDYSLNNEVYLPEIKAGDRSRSRSKSKTPSGSHSKDDFQISEHIRASRTFERLLMNDKIRKRSKSPFKKLMHTSATASPLNQPTSSRDASVSSLEGQYSDDAVNVNGSDQRINDLAVNERPAPATNFFEGITIEPIKQQPAETSQDSEKDTEEIGLNSEQDLTATNVLDLKQLTEHEQGMIKYRNKLMNLSDLLDVSDNFFQIKSMQYQSKISQLELLENVMNKDPDYIQSHSHSHRRPSVASSDQRNLQYEQGQLTIQMLNDYESLITNMNDNLENYKTNSILSISNDLDKCLSNSDRNIGEITTTLSLELRKLNEKFEKISYLFKSYNFKVQSEIFKREKLKRLKNLRRKSDAGDEEEDEDEDANTQGAGFRFADGPFDLDTIYWILEKLVVVILWLIWLVFWCFKVFKLSVVLLWEILKWIVS</sequence>